<feature type="domain" description="YdbS-like PH" evidence="2">
    <location>
        <begin position="91"/>
        <end position="165"/>
    </location>
</feature>
<dbReference type="EMBL" id="MFQB01000006">
    <property type="protein sequence ID" value="OGH68818.1"/>
    <property type="molecule type" value="Genomic_DNA"/>
</dbReference>
<evidence type="ECO:0000313" key="4">
    <source>
        <dbReference type="Proteomes" id="UP000176282"/>
    </source>
</evidence>
<dbReference type="PANTHER" id="PTHR37938">
    <property type="entry name" value="BLL0215 PROTEIN"/>
    <property type="match status" value="1"/>
</dbReference>
<dbReference type="AlphaFoldDB" id="A0A1F6MB78"/>
<feature type="transmembrane region" description="Helical" evidence="1">
    <location>
        <begin position="30"/>
        <end position="47"/>
    </location>
</feature>
<dbReference type="PANTHER" id="PTHR37938:SF1">
    <property type="entry name" value="BLL0215 PROTEIN"/>
    <property type="match status" value="1"/>
</dbReference>
<dbReference type="STRING" id="1798680.A3J66_02050"/>
<gene>
    <name evidence="3" type="ORF">A3J66_02050</name>
</gene>
<keyword evidence="1" id="KW-0472">Membrane</keyword>
<dbReference type="InterPro" id="IPR005182">
    <property type="entry name" value="YdbS-like_PH"/>
</dbReference>
<comment type="caution">
    <text evidence="3">The sequence shown here is derived from an EMBL/GenBank/DDBJ whole genome shotgun (WGS) entry which is preliminary data.</text>
</comment>
<reference evidence="3 4" key="1">
    <citation type="journal article" date="2016" name="Nat. Commun.">
        <title>Thousands of microbial genomes shed light on interconnected biogeochemical processes in an aquifer system.</title>
        <authorList>
            <person name="Anantharaman K."/>
            <person name="Brown C.T."/>
            <person name="Hug L.A."/>
            <person name="Sharon I."/>
            <person name="Castelle C.J."/>
            <person name="Probst A.J."/>
            <person name="Thomas B.C."/>
            <person name="Singh A."/>
            <person name="Wilkins M.J."/>
            <person name="Karaoz U."/>
            <person name="Brodie E.L."/>
            <person name="Williams K.H."/>
            <person name="Hubbard S.S."/>
            <person name="Banfield J.F."/>
        </authorList>
    </citation>
    <scope>NUCLEOTIDE SEQUENCE [LARGE SCALE GENOMIC DNA]</scope>
</reference>
<dbReference type="Proteomes" id="UP000176282">
    <property type="component" value="Unassembled WGS sequence"/>
</dbReference>
<organism evidence="3 4">
    <name type="scientific">Candidatus Magasanikbacteria bacterium RIFCSPHIGHO2_02_FULL_47_14</name>
    <dbReference type="NCBI Taxonomy" id="1798680"/>
    <lineage>
        <taxon>Bacteria</taxon>
        <taxon>Candidatus Magasanikiibacteriota</taxon>
    </lineage>
</organism>
<proteinExistence type="predicted"/>
<evidence type="ECO:0000313" key="3">
    <source>
        <dbReference type="EMBL" id="OGH68818.1"/>
    </source>
</evidence>
<keyword evidence="1" id="KW-1133">Transmembrane helix</keyword>
<feature type="transmembrane region" description="Helical" evidence="1">
    <location>
        <begin position="59"/>
        <end position="80"/>
    </location>
</feature>
<keyword evidence="1" id="KW-0812">Transmembrane</keyword>
<protein>
    <recommendedName>
        <fullName evidence="2">YdbS-like PH domain-containing protein</fullName>
    </recommendedName>
</protein>
<evidence type="ECO:0000259" key="2">
    <source>
        <dbReference type="Pfam" id="PF03703"/>
    </source>
</evidence>
<evidence type="ECO:0000256" key="1">
    <source>
        <dbReference type="SAM" id="Phobius"/>
    </source>
</evidence>
<dbReference type="Pfam" id="PF03703">
    <property type="entry name" value="bPH_2"/>
    <property type="match status" value="1"/>
</dbReference>
<accession>A0A1F6MB78</accession>
<sequence>MHVSYLIKQKSYERVVHILRRHPVTFLPKVLFFILLILVPIAIFLLFKNLFPLFIEKEMIQVLGILLGSLYYFGILLFFYTEFVIFYLDMWVVTNDRIIDIEQFGLFSRTISELDLFRIQDVTTDVHGIFPTLLHYGTVTVKTASDNINIVFHDVPQPNKIREELIQLSHEDRKYHYNLDQKTDS</sequence>
<name>A0A1F6MB78_9BACT</name>